<protein>
    <submittedName>
        <fullName evidence="1">Uncharacterized protein</fullName>
    </submittedName>
</protein>
<dbReference type="OrthoDB" id="1492845at2"/>
<gene>
    <name evidence="1" type="ORF">DC20_15505</name>
</gene>
<evidence type="ECO:0000313" key="1">
    <source>
        <dbReference type="EMBL" id="ALJ00118.1"/>
    </source>
</evidence>
<accession>A0A0P0CE60</accession>
<evidence type="ECO:0000313" key="2">
    <source>
        <dbReference type="Proteomes" id="UP000061382"/>
    </source>
</evidence>
<dbReference type="KEGG" id="rti:DC20_15505"/>
<organism evidence="1 2">
    <name type="scientific">Rufibacter tibetensis</name>
    <dbReference type="NCBI Taxonomy" id="512763"/>
    <lineage>
        <taxon>Bacteria</taxon>
        <taxon>Pseudomonadati</taxon>
        <taxon>Bacteroidota</taxon>
        <taxon>Cytophagia</taxon>
        <taxon>Cytophagales</taxon>
        <taxon>Hymenobacteraceae</taxon>
        <taxon>Rufibacter</taxon>
    </lineage>
</organism>
<name>A0A0P0CE60_9BACT</name>
<keyword evidence="2" id="KW-1185">Reference proteome</keyword>
<dbReference type="PATRIC" id="fig|512763.3.peg.3412"/>
<dbReference type="RefSeq" id="WP_062544663.1">
    <property type="nucleotide sequence ID" value="NZ_CP012643.1"/>
</dbReference>
<dbReference type="EMBL" id="CP012643">
    <property type="protein sequence ID" value="ALJ00118.1"/>
    <property type="molecule type" value="Genomic_DNA"/>
</dbReference>
<reference evidence="1 2" key="1">
    <citation type="submission" date="2015-08" db="EMBL/GenBank/DDBJ databases">
        <title>Complete genome sequence of Rufibacter tibetensis strain 1351t, a radiation-resistant bacterium from tibet plateau.</title>
        <authorList>
            <person name="Dai J."/>
        </authorList>
    </citation>
    <scope>NUCLEOTIDE SEQUENCE [LARGE SCALE GENOMIC DNA]</scope>
    <source>
        <strain evidence="1 2">1351</strain>
    </source>
</reference>
<dbReference type="Proteomes" id="UP000061382">
    <property type="component" value="Chromosome"/>
</dbReference>
<sequence>MNVLTLNLSDAVKIEVDNSYTGVETIKYNGEIVSEKKSLLGENHTFEREEQGELAKYEVRISIKHFSRVGIDIYRNNKVLLLS</sequence>
<dbReference type="AlphaFoldDB" id="A0A0P0CE60"/>
<proteinExistence type="predicted"/>